<dbReference type="GO" id="GO:0046872">
    <property type="term" value="F:metal ion binding"/>
    <property type="evidence" value="ECO:0007669"/>
    <property type="project" value="UniProtKB-KW"/>
</dbReference>
<dbReference type="InterPro" id="IPR000092">
    <property type="entry name" value="Polyprenyl_synt"/>
</dbReference>
<dbReference type="Pfam" id="PF00348">
    <property type="entry name" value="polyprenyl_synt"/>
    <property type="match status" value="1"/>
</dbReference>
<dbReference type="InterPro" id="IPR033749">
    <property type="entry name" value="Polyprenyl_synt_CS"/>
</dbReference>
<keyword evidence="5" id="KW-0460">Magnesium</keyword>
<dbReference type="AlphaFoldDB" id="A0A3B1BQG0"/>
<dbReference type="EC" id="2.5.1.10" evidence="7"/>
<dbReference type="NCBIfam" id="NF007877">
    <property type="entry name" value="PRK10581.1"/>
    <property type="match status" value="1"/>
</dbReference>
<evidence type="ECO:0000256" key="4">
    <source>
        <dbReference type="ARBA" id="ARBA00022723"/>
    </source>
</evidence>
<evidence type="ECO:0000256" key="6">
    <source>
        <dbReference type="ARBA" id="ARBA00023229"/>
    </source>
</evidence>
<keyword evidence="3 7" id="KW-0808">Transferase</keyword>
<dbReference type="FunFam" id="1.10.600.10:FF:000001">
    <property type="entry name" value="Geranylgeranyl diphosphate synthase"/>
    <property type="match status" value="1"/>
</dbReference>
<dbReference type="PROSITE" id="PS00444">
    <property type="entry name" value="POLYPRENYL_SYNTHASE_2"/>
    <property type="match status" value="1"/>
</dbReference>
<dbReference type="InterPro" id="IPR053378">
    <property type="entry name" value="Prenyl_diphosphate_synthase"/>
</dbReference>
<dbReference type="SFLD" id="SFLDS00005">
    <property type="entry name" value="Isoprenoid_Synthase_Type_I"/>
    <property type="match status" value="1"/>
</dbReference>
<dbReference type="PANTHER" id="PTHR43281:SF1">
    <property type="entry name" value="FARNESYL DIPHOSPHATE SYNTHASE"/>
    <property type="match status" value="1"/>
</dbReference>
<evidence type="ECO:0000256" key="3">
    <source>
        <dbReference type="ARBA" id="ARBA00022679"/>
    </source>
</evidence>
<protein>
    <submittedName>
        <fullName evidence="7">(2E,6E)-farnesyl diphosphate synthase</fullName>
        <ecNumber evidence="7">2.5.1.10</ecNumber>
    </submittedName>
</protein>
<accession>A0A3B1BQG0</accession>
<dbReference type="SUPFAM" id="SSF48576">
    <property type="entry name" value="Terpenoid synthases"/>
    <property type="match status" value="1"/>
</dbReference>
<dbReference type="Gene3D" id="1.10.600.10">
    <property type="entry name" value="Farnesyl Diphosphate Synthase"/>
    <property type="match status" value="1"/>
</dbReference>
<dbReference type="NCBIfam" id="NF045485">
    <property type="entry name" value="FPPsyn"/>
    <property type="match status" value="1"/>
</dbReference>
<keyword evidence="4" id="KW-0479">Metal-binding</keyword>
<evidence type="ECO:0000313" key="7">
    <source>
        <dbReference type="EMBL" id="VAX13708.1"/>
    </source>
</evidence>
<dbReference type="PANTHER" id="PTHR43281">
    <property type="entry name" value="FARNESYL DIPHOSPHATE SYNTHASE"/>
    <property type="match status" value="1"/>
</dbReference>
<comment type="similarity">
    <text evidence="2">Belongs to the FPP/GGPP synthase family.</text>
</comment>
<dbReference type="PROSITE" id="PS00723">
    <property type="entry name" value="POLYPRENYL_SYNTHASE_1"/>
    <property type="match status" value="1"/>
</dbReference>
<dbReference type="GO" id="GO:0008299">
    <property type="term" value="P:isoprenoid biosynthetic process"/>
    <property type="evidence" value="ECO:0007669"/>
    <property type="project" value="UniProtKB-KW"/>
</dbReference>
<dbReference type="InterPro" id="IPR008949">
    <property type="entry name" value="Isoprenoid_synthase_dom_sf"/>
</dbReference>
<name>A0A3B1BQG0_9ZZZZ</name>
<dbReference type="GO" id="GO:0005737">
    <property type="term" value="C:cytoplasm"/>
    <property type="evidence" value="ECO:0007669"/>
    <property type="project" value="UniProtKB-ARBA"/>
</dbReference>
<reference evidence="7" key="1">
    <citation type="submission" date="2018-06" db="EMBL/GenBank/DDBJ databases">
        <authorList>
            <person name="Zhirakovskaya E."/>
        </authorList>
    </citation>
    <scope>NUCLEOTIDE SEQUENCE</scope>
</reference>
<dbReference type="SFLD" id="SFLDG01017">
    <property type="entry name" value="Polyprenyl_Transferase_Like"/>
    <property type="match status" value="1"/>
</dbReference>
<gene>
    <name evidence="7" type="ORF">MNBD_GAMMA24-2193</name>
</gene>
<evidence type="ECO:0000256" key="5">
    <source>
        <dbReference type="ARBA" id="ARBA00022842"/>
    </source>
</evidence>
<dbReference type="GO" id="GO:0004337">
    <property type="term" value="F:(2E,6E)-farnesyl diphosphate synthase activity"/>
    <property type="evidence" value="ECO:0007669"/>
    <property type="project" value="UniProtKB-EC"/>
</dbReference>
<evidence type="ECO:0000256" key="1">
    <source>
        <dbReference type="ARBA" id="ARBA00001946"/>
    </source>
</evidence>
<comment type="cofactor">
    <cofactor evidence="1">
        <name>Mg(2+)</name>
        <dbReference type="ChEBI" id="CHEBI:18420"/>
    </cofactor>
</comment>
<sequence>MTNSNPEKLLQEWREYTDHALSDYLPDESTTPQTLHKAMRYAVLNGGKRIRPLLTYSAGHALGVAANRLHAAACAIELIHAYSLVHDDLPAMDDDDLRRGQPTCHKIFGEAEAILAGDALQSRAFHLLAHYLPDDIPARQQLLMVEVLASASGSRGMAGGQSIDLNAVGKELNIAELENMHIHKTGALIRASVRLGALCSPDVDEDVIKKLDHFAKCIGLAFQIRDDILDVESDTETLGKPQGSDIARNKPTYPALLGLDDARQMANELYQDALNSLADFGDRAAPLQTLSRYIVRREY</sequence>
<keyword evidence="6" id="KW-0414">Isoprene biosynthesis</keyword>
<organism evidence="7">
    <name type="scientific">hydrothermal vent metagenome</name>
    <dbReference type="NCBI Taxonomy" id="652676"/>
    <lineage>
        <taxon>unclassified sequences</taxon>
        <taxon>metagenomes</taxon>
        <taxon>ecological metagenomes</taxon>
    </lineage>
</organism>
<evidence type="ECO:0000256" key="2">
    <source>
        <dbReference type="ARBA" id="ARBA00006706"/>
    </source>
</evidence>
<dbReference type="EMBL" id="UOFZ01000131">
    <property type="protein sequence ID" value="VAX13708.1"/>
    <property type="molecule type" value="Genomic_DNA"/>
</dbReference>
<proteinExistence type="inferred from homology"/>
<dbReference type="CDD" id="cd00685">
    <property type="entry name" value="Trans_IPPS_HT"/>
    <property type="match status" value="1"/>
</dbReference>